<keyword evidence="5" id="KW-0631">Potassium channel</keyword>
<evidence type="ECO:0000313" key="16">
    <source>
        <dbReference type="Proteomes" id="UP001156666"/>
    </source>
</evidence>
<evidence type="ECO:0000256" key="10">
    <source>
        <dbReference type="ARBA" id="ARBA00023136"/>
    </source>
</evidence>
<evidence type="ECO:0000256" key="7">
    <source>
        <dbReference type="ARBA" id="ARBA00022958"/>
    </source>
</evidence>
<dbReference type="GO" id="GO:0001508">
    <property type="term" value="P:action potential"/>
    <property type="evidence" value="ECO:0007669"/>
    <property type="project" value="TreeGrafter"/>
</dbReference>
<keyword evidence="8 13" id="KW-1133">Transmembrane helix</keyword>
<evidence type="ECO:0000256" key="5">
    <source>
        <dbReference type="ARBA" id="ARBA00022826"/>
    </source>
</evidence>
<dbReference type="Gene3D" id="1.10.287.70">
    <property type="match status" value="1"/>
</dbReference>
<keyword evidence="9" id="KW-0406">Ion transport</keyword>
<evidence type="ECO:0000256" key="6">
    <source>
        <dbReference type="ARBA" id="ARBA00022882"/>
    </source>
</evidence>
<dbReference type="EMBL" id="BSOH01000007">
    <property type="protein sequence ID" value="GLR16675.1"/>
    <property type="molecule type" value="Genomic_DNA"/>
</dbReference>
<dbReference type="InterPro" id="IPR028325">
    <property type="entry name" value="VG_K_chnl"/>
</dbReference>
<evidence type="ECO:0000256" key="9">
    <source>
        <dbReference type="ARBA" id="ARBA00023065"/>
    </source>
</evidence>
<dbReference type="GO" id="GO:0008076">
    <property type="term" value="C:voltage-gated potassium channel complex"/>
    <property type="evidence" value="ECO:0007669"/>
    <property type="project" value="InterPro"/>
</dbReference>
<organism evidence="15 16">
    <name type="scientific">Portibacter lacus</name>
    <dbReference type="NCBI Taxonomy" id="1099794"/>
    <lineage>
        <taxon>Bacteria</taxon>
        <taxon>Pseudomonadati</taxon>
        <taxon>Bacteroidota</taxon>
        <taxon>Saprospiria</taxon>
        <taxon>Saprospirales</taxon>
        <taxon>Haliscomenobacteraceae</taxon>
        <taxon>Portibacter</taxon>
    </lineage>
</organism>
<dbReference type="Pfam" id="PF00520">
    <property type="entry name" value="Ion_trans"/>
    <property type="match status" value="1"/>
</dbReference>
<keyword evidence="12" id="KW-0175">Coiled coil</keyword>
<sequence>MGFKQQVFRLIDEDNQAGLKINDRIGSVIMLLIVLSIVAVVVQSEESINEQYFDVFFWFEVIAVGIFTIEYLARVYTASLAYPELSRGRAILKYIFSPMAIVDFLAIMPFYVELAASHFGLIGVLDLRFIRVLRLMRLLRIFKLNRYNSSMKLIGDVMKEEKEKLFITVFMTAILLVLAAALVFTVEHEAQPESFPNIYASMWWAIATLTTVGYGDVYPSTAMGKILAGVIALLGIGLVALPTGILSGSFVQAINEEKEKRIEERSAEIAAEVAEEAIQNHEEEFEHITICPHCGKDIQEH</sequence>
<feature type="transmembrane region" description="Helical" evidence="13">
    <location>
        <begin position="25"/>
        <end position="43"/>
    </location>
</feature>
<dbReference type="GO" id="GO:0005249">
    <property type="term" value="F:voltage-gated potassium channel activity"/>
    <property type="evidence" value="ECO:0007669"/>
    <property type="project" value="InterPro"/>
</dbReference>
<evidence type="ECO:0000256" key="13">
    <source>
        <dbReference type="SAM" id="Phobius"/>
    </source>
</evidence>
<keyword evidence="3" id="KW-0633">Potassium transport</keyword>
<dbReference type="Gene3D" id="1.20.120.350">
    <property type="entry name" value="Voltage-gated potassium channels. Chain C"/>
    <property type="match status" value="1"/>
</dbReference>
<dbReference type="PANTHER" id="PTHR11537:SF254">
    <property type="entry name" value="POTASSIUM VOLTAGE-GATED CHANNEL PROTEIN SHAB"/>
    <property type="match status" value="1"/>
</dbReference>
<protein>
    <recommendedName>
        <fullName evidence="14">Ion transport domain-containing protein</fullName>
    </recommendedName>
</protein>
<feature type="transmembrane region" description="Helical" evidence="13">
    <location>
        <begin position="165"/>
        <end position="186"/>
    </location>
</feature>
<evidence type="ECO:0000256" key="1">
    <source>
        <dbReference type="ARBA" id="ARBA00004141"/>
    </source>
</evidence>
<feature type="transmembrane region" description="Helical" evidence="13">
    <location>
        <begin position="94"/>
        <end position="112"/>
    </location>
</feature>
<evidence type="ECO:0000259" key="14">
    <source>
        <dbReference type="Pfam" id="PF00520"/>
    </source>
</evidence>
<evidence type="ECO:0000256" key="2">
    <source>
        <dbReference type="ARBA" id="ARBA00022448"/>
    </source>
</evidence>
<evidence type="ECO:0000256" key="12">
    <source>
        <dbReference type="SAM" id="Coils"/>
    </source>
</evidence>
<accession>A0AA37SMJ2</accession>
<dbReference type="SUPFAM" id="SSF81324">
    <property type="entry name" value="Voltage-gated potassium channels"/>
    <property type="match status" value="1"/>
</dbReference>
<comment type="caution">
    <text evidence="15">The sequence shown here is derived from an EMBL/GenBank/DDBJ whole genome shotgun (WGS) entry which is preliminary data.</text>
</comment>
<dbReference type="RefSeq" id="WP_235291134.1">
    <property type="nucleotide sequence ID" value="NZ_BSOH01000007.1"/>
</dbReference>
<feature type="transmembrane region" description="Helical" evidence="13">
    <location>
        <begin position="227"/>
        <end position="251"/>
    </location>
</feature>
<feature type="transmembrane region" description="Helical" evidence="13">
    <location>
        <begin position="198"/>
        <end position="215"/>
    </location>
</feature>
<feature type="domain" description="Ion transport" evidence="14">
    <location>
        <begin position="27"/>
        <end position="254"/>
    </location>
</feature>
<gene>
    <name evidence="15" type="ORF">GCM10007940_12900</name>
</gene>
<keyword evidence="6" id="KW-0851">Voltage-gated channel</keyword>
<reference evidence="15" key="1">
    <citation type="journal article" date="2014" name="Int. J. Syst. Evol. Microbiol.">
        <title>Complete genome sequence of Corynebacterium casei LMG S-19264T (=DSM 44701T), isolated from a smear-ripened cheese.</title>
        <authorList>
            <consortium name="US DOE Joint Genome Institute (JGI-PGF)"/>
            <person name="Walter F."/>
            <person name="Albersmeier A."/>
            <person name="Kalinowski J."/>
            <person name="Ruckert C."/>
        </authorList>
    </citation>
    <scope>NUCLEOTIDE SEQUENCE</scope>
    <source>
        <strain evidence="15">NBRC 108769</strain>
    </source>
</reference>
<evidence type="ECO:0000313" key="15">
    <source>
        <dbReference type="EMBL" id="GLR16675.1"/>
    </source>
</evidence>
<evidence type="ECO:0000256" key="8">
    <source>
        <dbReference type="ARBA" id="ARBA00022989"/>
    </source>
</evidence>
<keyword evidence="2" id="KW-0813">Transport</keyword>
<feature type="transmembrane region" description="Helical" evidence="13">
    <location>
        <begin position="55"/>
        <end position="73"/>
    </location>
</feature>
<dbReference type="InterPro" id="IPR005821">
    <property type="entry name" value="Ion_trans_dom"/>
</dbReference>
<dbReference type="PANTHER" id="PTHR11537">
    <property type="entry name" value="VOLTAGE-GATED POTASSIUM CHANNEL"/>
    <property type="match status" value="1"/>
</dbReference>
<keyword evidence="11" id="KW-0407">Ion channel</keyword>
<feature type="coiled-coil region" evidence="12">
    <location>
        <begin position="255"/>
        <end position="284"/>
    </location>
</feature>
<evidence type="ECO:0000256" key="4">
    <source>
        <dbReference type="ARBA" id="ARBA00022692"/>
    </source>
</evidence>
<evidence type="ECO:0000256" key="11">
    <source>
        <dbReference type="ARBA" id="ARBA00023303"/>
    </source>
</evidence>
<comment type="subcellular location">
    <subcellularLocation>
        <location evidence="1">Membrane</location>
        <topology evidence="1">Multi-pass membrane protein</topology>
    </subcellularLocation>
</comment>
<reference evidence="15" key="2">
    <citation type="submission" date="2023-01" db="EMBL/GenBank/DDBJ databases">
        <title>Draft genome sequence of Portibacter lacus strain NBRC 108769.</title>
        <authorList>
            <person name="Sun Q."/>
            <person name="Mori K."/>
        </authorList>
    </citation>
    <scope>NUCLEOTIDE SEQUENCE</scope>
    <source>
        <strain evidence="15">NBRC 108769</strain>
    </source>
</reference>
<dbReference type="AlphaFoldDB" id="A0AA37SMJ2"/>
<name>A0AA37SMJ2_9BACT</name>
<dbReference type="PRINTS" id="PR00169">
    <property type="entry name" value="KCHANNEL"/>
</dbReference>
<keyword evidence="7" id="KW-0630">Potassium</keyword>
<evidence type="ECO:0000256" key="3">
    <source>
        <dbReference type="ARBA" id="ARBA00022538"/>
    </source>
</evidence>
<dbReference type="InterPro" id="IPR027359">
    <property type="entry name" value="Volt_channel_dom_sf"/>
</dbReference>
<keyword evidence="16" id="KW-1185">Reference proteome</keyword>
<dbReference type="Proteomes" id="UP001156666">
    <property type="component" value="Unassembled WGS sequence"/>
</dbReference>
<keyword evidence="10 13" id="KW-0472">Membrane</keyword>
<proteinExistence type="predicted"/>
<keyword evidence="4 13" id="KW-0812">Transmembrane</keyword>